<dbReference type="GO" id="GO:0003676">
    <property type="term" value="F:nucleic acid binding"/>
    <property type="evidence" value="ECO:0007669"/>
    <property type="project" value="InterPro"/>
</dbReference>
<sequence length="478" mass="53859">MEVFEVEAAGVEKNMKAIEAAVAVNVLLAMVAVEVTLTALKLGAVERRTSWKNQIFGTGPKCREHRRTYENQLLAYDGKQRACCLRKLANDELQYTVEYDDDNWLIELAYEKVVSLIGAKPNKNFTKKENFDESLLSLAIMLNHMPSLSYTPLGKGLYGLPEEKPVIIGGGFELWTGYGADVLPDEEKLFWNVNKTIATFIRPGMLTDRVQELIGAYELSKFLTSNQIADLDKKLTRCKFQATHLKFNEIFTKQGRETGIELAPPVLDHREYPTISDRLLIEVIEARITNIVNENRLDFVLFVIGDNNAVHAAIKFTCDVTLAVSSKCVKSQTVWKAVNNNRSGRDQCILNIKGWTDFPKTPSTVGIVGTRNMNATPYTGIMSAQRKPVDNADRDVIQPSSLKPAIKALLKIFYENNGRRPERIIVYRDGVSNGQFSAVLTTEMKAIIEAAEFAQFNWHRRPEFQDCEHQNYFFGGSG</sequence>
<feature type="domain" description="Piwi" evidence="2">
    <location>
        <begin position="402"/>
        <end position="449"/>
    </location>
</feature>
<dbReference type="Gene3D" id="3.40.50.2300">
    <property type="match status" value="1"/>
</dbReference>
<keyword evidence="1" id="KW-0812">Transmembrane</keyword>
<organism evidence="3 4">
    <name type="scientific">Tropilaelaps mercedesae</name>
    <dbReference type="NCBI Taxonomy" id="418985"/>
    <lineage>
        <taxon>Eukaryota</taxon>
        <taxon>Metazoa</taxon>
        <taxon>Ecdysozoa</taxon>
        <taxon>Arthropoda</taxon>
        <taxon>Chelicerata</taxon>
        <taxon>Arachnida</taxon>
        <taxon>Acari</taxon>
        <taxon>Parasitiformes</taxon>
        <taxon>Mesostigmata</taxon>
        <taxon>Gamasina</taxon>
        <taxon>Dermanyssoidea</taxon>
        <taxon>Laelapidae</taxon>
        <taxon>Tropilaelaps</taxon>
    </lineage>
</organism>
<comment type="caution">
    <text evidence="3">The sequence shown here is derived from an EMBL/GenBank/DDBJ whole genome shotgun (WGS) entry which is preliminary data.</text>
</comment>
<evidence type="ECO:0000313" key="4">
    <source>
        <dbReference type="Proteomes" id="UP000192247"/>
    </source>
</evidence>
<dbReference type="InterPro" id="IPR012337">
    <property type="entry name" value="RNaseH-like_sf"/>
</dbReference>
<dbReference type="PANTHER" id="PTHR22891">
    <property type="entry name" value="EUKARYOTIC TRANSLATION INITIATION FACTOR 2C"/>
    <property type="match status" value="1"/>
</dbReference>
<dbReference type="Gene3D" id="3.30.420.10">
    <property type="entry name" value="Ribonuclease H-like superfamily/Ribonuclease H"/>
    <property type="match status" value="1"/>
</dbReference>
<dbReference type="PROSITE" id="PS50822">
    <property type="entry name" value="PIWI"/>
    <property type="match status" value="1"/>
</dbReference>
<feature type="transmembrane region" description="Helical" evidence="1">
    <location>
        <begin position="20"/>
        <end position="40"/>
    </location>
</feature>
<gene>
    <name evidence="3" type="ORF">BIW11_02921</name>
</gene>
<name>A0A1V9XV56_9ACAR</name>
<keyword evidence="1" id="KW-1133">Transmembrane helix</keyword>
<evidence type="ECO:0000259" key="2">
    <source>
        <dbReference type="PROSITE" id="PS50822"/>
    </source>
</evidence>
<evidence type="ECO:0000256" key="1">
    <source>
        <dbReference type="SAM" id="Phobius"/>
    </source>
</evidence>
<dbReference type="SUPFAM" id="SSF53098">
    <property type="entry name" value="Ribonuclease H-like"/>
    <property type="match status" value="1"/>
</dbReference>
<dbReference type="Pfam" id="PF02171">
    <property type="entry name" value="Piwi"/>
    <property type="match status" value="1"/>
</dbReference>
<dbReference type="InterPro" id="IPR036397">
    <property type="entry name" value="RNaseH_sf"/>
</dbReference>
<dbReference type="AlphaFoldDB" id="A0A1V9XV56"/>
<proteinExistence type="predicted"/>
<evidence type="ECO:0000313" key="3">
    <source>
        <dbReference type="EMBL" id="OQR77365.1"/>
    </source>
</evidence>
<accession>A0A1V9XV56</accession>
<protein>
    <submittedName>
        <fullName evidence="3">Protein argonaute-2-like</fullName>
    </submittedName>
</protein>
<dbReference type="OrthoDB" id="445936at2759"/>
<dbReference type="Proteomes" id="UP000192247">
    <property type="component" value="Unassembled WGS sequence"/>
</dbReference>
<keyword evidence="1" id="KW-0472">Membrane</keyword>
<dbReference type="EMBL" id="MNPL01003623">
    <property type="protein sequence ID" value="OQR77365.1"/>
    <property type="molecule type" value="Genomic_DNA"/>
</dbReference>
<keyword evidence="4" id="KW-1185">Reference proteome</keyword>
<reference evidence="3 4" key="1">
    <citation type="journal article" date="2017" name="Gigascience">
        <title>Draft genome of the honey bee ectoparasitic mite, Tropilaelaps mercedesae, is shaped by the parasitic life history.</title>
        <authorList>
            <person name="Dong X."/>
            <person name="Armstrong S.D."/>
            <person name="Xia D."/>
            <person name="Makepeace B.L."/>
            <person name="Darby A.C."/>
            <person name="Kadowaki T."/>
        </authorList>
    </citation>
    <scope>NUCLEOTIDE SEQUENCE [LARGE SCALE GENOMIC DNA]</scope>
    <source>
        <strain evidence="3">Wuxi-XJTLU</strain>
    </source>
</reference>
<dbReference type="STRING" id="418985.A0A1V9XV56"/>
<dbReference type="InParanoid" id="A0A1V9XV56"/>
<dbReference type="InterPro" id="IPR003165">
    <property type="entry name" value="Piwi"/>
</dbReference>